<feature type="transmembrane region" description="Helical" evidence="2">
    <location>
        <begin position="71"/>
        <end position="93"/>
    </location>
</feature>
<dbReference type="Proteomes" id="UP001149813">
    <property type="component" value="Unassembled WGS sequence"/>
</dbReference>
<feature type="region of interest" description="Disordered" evidence="1">
    <location>
        <begin position="240"/>
        <end position="286"/>
    </location>
</feature>
<dbReference type="OrthoDB" id="5557397at2759"/>
<evidence type="ECO:0000313" key="3">
    <source>
        <dbReference type="EMBL" id="KAJ1720916.1"/>
    </source>
</evidence>
<name>A0A9W7XU79_9FUNG</name>
<evidence type="ECO:0000256" key="1">
    <source>
        <dbReference type="SAM" id="MobiDB-lite"/>
    </source>
</evidence>
<feature type="transmembrane region" description="Helical" evidence="2">
    <location>
        <begin position="210"/>
        <end position="230"/>
    </location>
</feature>
<organism evidence="3 4">
    <name type="scientific">Coemansia erecta</name>
    <dbReference type="NCBI Taxonomy" id="147472"/>
    <lineage>
        <taxon>Eukaryota</taxon>
        <taxon>Fungi</taxon>
        <taxon>Fungi incertae sedis</taxon>
        <taxon>Zoopagomycota</taxon>
        <taxon>Kickxellomycotina</taxon>
        <taxon>Kickxellomycetes</taxon>
        <taxon>Kickxellales</taxon>
        <taxon>Kickxellaceae</taxon>
        <taxon>Coemansia</taxon>
    </lineage>
</organism>
<feature type="transmembrane region" description="Helical" evidence="2">
    <location>
        <begin position="105"/>
        <end position="124"/>
    </location>
</feature>
<feature type="transmembrane region" description="Helical" evidence="2">
    <location>
        <begin position="144"/>
        <end position="167"/>
    </location>
</feature>
<sequence length="295" mass="30351">MILPFDVSRNAAYAVGGVFTALAISSAAIGAISRQPWTIGACIGSLSLATSLFLLGTLSQPRSHSQPIYDAHLVLHTLGGLLLTFASSVRISHAFSGEETRWKEALAYAVYAAGAAVGIGASVLECIGVPLTRYADAQARQAGAELHLAAVGAALAANGLGLAVALWRTAGGGYGRLNAGGDLAGAVLMVVWSGFGVAQTQRGYGGQVAWYLLGVLPLGLALLVWTAGSVPRAPFGRRRMARAAAKQPQPRPDQWGGDASKLDFSYPMRNGSSGSGGSGGSKNNNAVQRAILRYS</sequence>
<feature type="transmembrane region" description="Helical" evidence="2">
    <location>
        <begin position="12"/>
        <end position="32"/>
    </location>
</feature>
<evidence type="ECO:0000313" key="4">
    <source>
        <dbReference type="Proteomes" id="UP001149813"/>
    </source>
</evidence>
<keyword evidence="2" id="KW-1133">Transmembrane helix</keyword>
<reference evidence="3" key="1">
    <citation type="submission" date="2022-07" db="EMBL/GenBank/DDBJ databases">
        <title>Phylogenomic reconstructions and comparative analyses of Kickxellomycotina fungi.</title>
        <authorList>
            <person name="Reynolds N.K."/>
            <person name="Stajich J.E."/>
            <person name="Barry K."/>
            <person name="Grigoriev I.V."/>
            <person name="Crous P."/>
            <person name="Smith M.E."/>
        </authorList>
    </citation>
    <scope>NUCLEOTIDE SEQUENCE</scope>
    <source>
        <strain evidence="3">NBRC 32514</strain>
    </source>
</reference>
<accession>A0A9W7XU79</accession>
<keyword evidence="2" id="KW-0812">Transmembrane</keyword>
<keyword evidence="4" id="KW-1185">Reference proteome</keyword>
<gene>
    <name evidence="3" type="ORF">LPJ53_004494</name>
</gene>
<keyword evidence="2" id="KW-0472">Membrane</keyword>
<dbReference type="EMBL" id="JANBOJ010000213">
    <property type="protein sequence ID" value="KAJ1720916.1"/>
    <property type="molecule type" value="Genomic_DNA"/>
</dbReference>
<protein>
    <submittedName>
        <fullName evidence="3">Uncharacterized protein</fullName>
    </submittedName>
</protein>
<feature type="transmembrane region" description="Helical" evidence="2">
    <location>
        <begin position="39"/>
        <end position="59"/>
    </location>
</feature>
<comment type="caution">
    <text evidence="3">The sequence shown here is derived from an EMBL/GenBank/DDBJ whole genome shotgun (WGS) entry which is preliminary data.</text>
</comment>
<feature type="transmembrane region" description="Helical" evidence="2">
    <location>
        <begin position="179"/>
        <end position="198"/>
    </location>
</feature>
<evidence type="ECO:0000256" key="2">
    <source>
        <dbReference type="SAM" id="Phobius"/>
    </source>
</evidence>
<dbReference type="AlphaFoldDB" id="A0A9W7XU79"/>
<proteinExistence type="predicted"/>